<gene>
    <name evidence="2" type="ordered locus">Dd703_2116</name>
</gene>
<name>C6C709_MUSP7</name>
<dbReference type="KEGG" id="dda:Dd703_2116"/>
<keyword evidence="1" id="KW-0732">Signal</keyword>
<dbReference type="eggNOG" id="COG4102">
    <property type="taxonomic scope" value="Bacteria"/>
</dbReference>
<dbReference type="RefSeq" id="WP_015853812.1">
    <property type="nucleotide sequence ID" value="NC_012880.1"/>
</dbReference>
<dbReference type="Pfam" id="PF07394">
    <property type="entry name" value="DUF1501"/>
    <property type="match status" value="1"/>
</dbReference>
<reference evidence="2" key="1">
    <citation type="submission" date="2009-06" db="EMBL/GenBank/DDBJ databases">
        <title>Complete sequence of Dickeya dadantii Ech703.</title>
        <authorList>
            <consortium name="US DOE Joint Genome Institute"/>
            <person name="Lucas S."/>
            <person name="Copeland A."/>
            <person name="Lapidus A."/>
            <person name="Glavina del Rio T."/>
            <person name="Dalin E."/>
            <person name="Tice H."/>
            <person name="Bruce D."/>
            <person name="Goodwin L."/>
            <person name="Pitluck S."/>
            <person name="Chertkov O."/>
            <person name="Brettin T."/>
            <person name="Detter J.C."/>
            <person name="Han C."/>
            <person name="Larimer F."/>
            <person name="Land M."/>
            <person name="Hauser L."/>
            <person name="Kyrpides N."/>
            <person name="Mikhailova N."/>
            <person name="Balakrishnan V."/>
            <person name="Glasner J."/>
            <person name="Perna N.T."/>
        </authorList>
    </citation>
    <scope>NUCLEOTIDE SEQUENCE [LARGE SCALE GENOMIC DNA]</scope>
    <source>
        <strain evidence="2">Ech703</strain>
    </source>
</reference>
<proteinExistence type="predicted"/>
<feature type="chain" id="PRO_5002961566" description="DUF1501 domain-containing protein" evidence="1">
    <location>
        <begin position="32"/>
        <end position="405"/>
    </location>
</feature>
<sequence length="405" mass="44710">MRSSYRYSRRELLKLFGGVSLLSLLPGALQANAPQDISQRIGARRLIIVELFGGNDALNTLIPYRDPLYAHYRPTLSLPVRDVIPLNDELALHPALKTLNGLFQSGEMAIVQEVGYPNNSLSHFDSTTIWGTAITDAAVRSGWVGRVVRDNPRWAEKNDADGIILSGSNIFMDEKGVRPLEIQDAKALLRPAYGELNTDHLAVNPSTEYLSNLLKNHRLISDRIRQKLKGDNSFERLFKYPGQSYLEPLYVQAAQLLWLIDSGVETPVFKIGLSGFDLHTQLAQQHGPLLASVERVLLGLRQGLKAMGVWDNTLILVQSEFGRRPAENASGGTDHGSSGVVLLLGGSLEGGLYGTRSGLETLDGVGNPYFTTDFRTIYSSIVSRFWRLPENPLAAEGFPPMAFRL</sequence>
<dbReference type="PANTHER" id="PTHR43737:SF1">
    <property type="entry name" value="DUF1501 DOMAIN-CONTAINING PROTEIN"/>
    <property type="match status" value="1"/>
</dbReference>
<dbReference type="Proteomes" id="UP000002734">
    <property type="component" value="Chromosome"/>
</dbReference>
<organism evidence="2 3">
    <name type="scientific">Musicola paradisiaca (strain Ech703)</name>
    <name type="common">Dickeya paradisiaca</name>
    <name type="synonym">Dickeya dadantii</name>
    <dbReference type="NCBI Taxonomy" id="579405"/>
    <lineage>
        <taxon>Bacteria</taxon>
        <taxon>Pseudomonadati</taxon>
        <taxon>Pseudomonadota</taxon>
        <taxon>Gammaproteobacteria</taxon>
        <taxon>Enterobacterales</taxon>
        <taxon>Pectobacteriaceae</taxon>
        <taxon>Musicola</taxon>
    </lineage>
</organism>
<dbReference type="PROSITE" id="PS51318">
    <property type="entry name" value="TAT"/>
    <property type="match status" value="1"/>
</dbReference>
<dbReference type="InterPro" id="IPR010869">
    <property type="entry name" value="DUF1501"/>
</dbReference>
<protein>
    <recommendedName>
        <fullName evidence="4">DUF1501 domain-containing protein</fullName>
    </recommendedName>
</protein>
<evidence type="ECO:0000256" key="1">
    <source>
        <dbReference type="SAM" id="SignalP"/>
    </source>
</evidence>
<dbReference type="STRING" id="579405.Dd703_2116"/>
<feature type="signal peptide" evidence="1">
    <location>
        <begin position="1"/>
        <end position="31"/>
    </location>
</feature>
<evidence type="ECO:0000313" key="3">
    <source>
        <dbReference type="Proteomes" id="UP000002734"/>
    </source>
</evidence>
<dbReference type="AlphaFoldDB" id="C6C709"/>
<dbReference type="HOGENOM" id="CLU_032896_2_0_6"/>
<dbReference type="EMBL" id="CP001654">
    <property type="protein sequence ID" value="ACS85903.1"/>
    <property type="molecule type" value="Genomic_DNA"/>
</dbReference>
<evidence type="ECO:0000313" key="2">
    <source>
        <dbReference type="EMBL" id="ACS85903.1"/>
    </source>
</evidence>
<evidence type="ECO:0008006" key="4">
    <source>
        <dbReference type="Google" id="ProtNLM"/>
    </source>
</evidence>
<dbReference type="PANTHER" id="PTHR43737">
    <property type="entry name" value="BLL7424 PROTEIN"/>
    <property type="match status" value="1"/>
</dbReference>
<keyword evidence="3" id="KW-1185">Reference proteome</keyword>
<dbReference type="InterPro" id="IPR006311">
    <property type="entry name" value="TAT_signal"/>
</dbReference>
<accession>C6C709</accession>